<dbReference type="InterPro" id="IPR019421">
    <property type="entry name" value="7TM_GPCR_serpentine_rcpt_Srd"/>
</dbReference>
<keyword evidence="1" id="KW-1133">Transmembrane helix</keyword>
<keyword evidence="1" id="KW-0812">Transmembrane</keyword>
<name>A0A0M3IIM6_ASCLU</name>
<feature type="transmembrane region" description="Helical" evidence="1">
    <location>
        <begin position="235"/>
        <end position="259"/>
    </location>
</feature>
<dbReference type="PANTHER" id="PTHR22943:SF248">
    <property type="entry name" value="SEVEN TM RECEPTOR"/>
    <property type="match status" value="1"/>
</dbReference>
<feature type="transmembrane region" description="Helical" evidence="1">
    <location>
        <begin position="12"/>
        <end position="32"/>
    </location>
</feature>
<keyword evidence="2" id="KW-1185">Reference proteome</keyword>
<feature type="transmembrane region" description="Helical" evidence="1">
    <location>
        <begin position="99"/>
        <end position="121"/>
    </location>
</feature>
<dbReference type="PANTHER" id="PTHR22943">
    <property type="entry name" value="7-TRANSMEMBRANE DOMAIN RECEPTOR C.ELEGANS"/>
    <property type="match status" value="1"/>
</dbReference>
<organism evidence="2 3">
    <name type="scientific">Ascaris lumbricoides</name>
    <name type="common">Giant roundworm</name>
    <dbReference type="NCBI Taxonomy" id="6252"/>
    <lineage>
        <taxon>Eukaryota</taxon>
        <taxon>Metazoa</taxon>
        <taxon>Ecdysozoa</taxon>
        <taxon>Nematoda</taxon>
        <taxon>Chromadorea</taxon>
        <taxon>Rhabditida</taxon>
        <taxon>Spirurina</taxon>
        <taxon>Ascaridomorpha</taxon>
        <taxon>Ascaridoidea</taxon>
        <taxon>Ascarididae</taxon>
        <taxon>Ascaris</taxon>
    </lineage>
</organism>
<evidence type="ECO:0000313" key="3">
    <source>
        <dbReference type="WBParaSite" id="ALUE_0001841501-mRNA-1"/>
    </source>
</evidence>
<sequence length="298" mass="33766">MSEIIKSRAFIAVRATADLAMAIIFTILQLGLTVDRSRLTVLIYGPATRYPICMIQCLCALLLFLFNLDLVSLPLAVIYRYSVICRRGRIQLLFTHRNLPLMIVGFVVVAASFAGMMQFFFTYALDSDVTYTPLQFMGTPIEVQLKDIGFIPATIYCSFLCITTTISYCLMIYSPRKIFVELRSTTLSPQTRKLQREMTICMLLQVSTALLPLIFSTLPMFAFITLLIAPAQINFFGTTILALLNWQPCVYPLIALISIRPFRQQLTKLWTRKTVLVVPLIHSTIFTTKDAHISSMNK</sequence>
<dbReference type="Gene3D" id="1.20.1070.10">
    <property type="entry name" value="Rhodopsin 7-helix transmembrane proteins"/>
    <property type="match status" value="1"/>
</dbReference>
<reference evidence="3" key="1">
    <citation type="submission" date="2017-02" db="UniProtKB">
        <authorList>
            <consortium name="WormBaseParasite"/>
        </authorList>
    </citation>
    <scope>IDENTIFICATION</scope>
</reference>
<feature type="transmembrane region" description="Helical" evidence="1">
    <location>
        <begin position="52"/>
        <end position="78"/>
    </location>
</feature>
<dbReference type="WBParaSite" id="ALUE_0001841501-mRNA-1">
    <property type="protein sequence ID" value="ALUE_0001841501-mRNA-1"/>
    <property type="gene ID" value="ALUE_0001841501"/>
</dbReference>
<dbReference type="Pfam" id="PF10317">
    <property type="entry name" value="7TM_GPCR_Srd"/>
    <property type="match status" value="1"/>
</dbReference>
<dbReference type="SUPFAM" id="SSF81321">
    <property type="entry name" value="Family A G protein-coupled receptor-like"/>
    <property type="match status" value="1"/>
</dbReference>
<accession>A0A0M3IIM6</accession>
<protein>
    <submittedName>
        <fullName evidence="3">G-protein coupled receptors family 1 profile domain-containing protein</fullName>
    </submittedName>
</protein>
<evidence type="ECO:0000313" key="2">
    <source>
        <dbReference type="Proteomes" id="UP000036681"/>
    </source>
</evidence>
<proteinExistence type="predicted"/>
<evidence type="ECO:0000256" key="1">
    <source>
        <dbReference type="SAM" id="Phobius"/>
    </source>
</evidence>
<feature type="transmembrane region" description="Helical" evidence="1">
    <location>
        <begin position="202"/>
        <end position="229"/>
    </location>
</feature>
<keyword evidence="1" id="KW-0472">Membrane</keyword>
<feature type="transmembrane region" description="Helical" evidence="1">
    <location>
        <begin position="153"/>
        <end position="173"/>
    </location>
</feature>
<dbReference type="Proteomes" id="UP000036681">
    <property type="component" value="Unplaced"/>
</dbReference>
<dbReference type="AlphaFoldDB" id="A0A0M3IIM6"/>